<protein>
    <submittedName>
        <fullName evidence="2">Uncharacterized protein</fullName>
    </submittedName>
</protein>
<accession>A0ABP0YBA9</accession>
<sequence length="166" mass="19161">MKLVISASLLSAMVFYSSLLPFLHSLNLYISSTIHKNYMFLLCNGLLVFIVRNSGLIGNSGDEHSGRNEALGAAMADGSRKIERKVEIGEERENGLIAKEEEIEELITEDENEDEDEEQEERFNFYEEEEEEEEEEIDEELNKKCEEFIRKMKEGIKFESQQVVVL</sequence>
<evidence type="ECO:0000256" key="1">
    <source>
        <dbReference type="SAM" id="MobiDB-lite"/>
    </source>
</evidence>
<evidence type="ECO:0000313" key="2">
    <source>
        <dbReference type="EMBL" id="CAK9316130.1"/>
    </source>
</evidence>
<dbReference type="EMBL" id="OZ021736">
    <property type="protein sequence ID" value="CAK9316130.1"/>
    <property type="molecule type" value="Genomic_DNA"/>
</dbReference>
<evidence type="ECO:0000313" key="3">
    <source>
        <dbReference type="Proteomes" id="UP001642487"/>
    </source>
</evidence>
<dbReference type="PANTHER" id="PTHR34947">
    <property type="entry name" value="TRANSMEMBRANE PROTEIN"/>
    <property type="match status" value="1"/>
</dbReference>
<keyword evidence="3" id="KW-1185">Reference proteome</keyword>
<gene>
    <name evidence="2" type="ORF">CITCOLO1_LOCUS7977</name>
</gene>
<proteinExistence type="predicted"/>
<dbReference type="PANTHER" id="PTHR34947:SF3">
    <property type="entry name" value="TRANSMEMBRANE PROTEIN"/>
    <property type="match status" value="1"/>
</dbReference>
<feature type="compositionally biased region" description="Acidic residues" evidence="1">
    <location>
        <begin position="106"/>
        <end position="139"/>
    </location>
</feature>
<organism evidence="2 3">
    <name type="scientific">Citrullus colocynthis</name>
    <name type="common">colocynth</name>
    <dbReference type="NCBI Taxonomy" id="252529"/>
    <lineage>
        <taxon>Eukaryota</taxon>
        <taxon>Viridiplantae</taxon>
        <taxon>Streptophyta</taxon>
        <taxon>Embryophyta</taxon>
        <taxon>Tracheophyta</taxon>
        <taxon>Spermatophyta</taxon>
        <taxon>Magnoliopsida</taxon>
        <taxon>eudicotyledons</taxon>
        <taxon>Gunneridae</taxon>
        <taxon>Pentapetalae</taxon>
        <taxon>rosids</taxon>
        <taxon>fabids</taxon>
        <taxon>Cucurbitales</taxon>
        <taxon>Cucurbitaceae</taxon>
        <taxon>Benincaseae</taxon>
        <taxon>Citrullus</taxon>
    </lineage>
</organism>
<reference evidence="2 3" key="1">
    <citation type="submission" date="2024-03" db="EMBL/GenBank/DDBJ databases">
        <authorList>
            <person name="Gkanogiannis A."/>
            <person name="Becerra Lopez-Lavalle L."/>
        </authorList>
    </citation>
    <scope>NUCLEOTIDE SEQUENCE [LARGE SCALE GENOMIC DNA]</scope>
</reference>
<name>A0ABP0YBA9_9ROSI</name>
<feature type="region of interest" description="Disordered" evidence="1">
    <location>
        <begin position="106"/>
        <end position="140"/>
    </location>
</feature>
<dbReference type="Proteomes" id="UP001642487">
    <property type="component" value="Chromosome 2"/>
</dbReference>